<name>A0A8T2T8R0_CERRI</name>
<evidence type="ECO:0000256" key="4">
    <source>
        <dbReference type="ARBA" id="ARBA00023163"/>
    </source>
</evidence>
<dbReference type="OrthoDB" id="777189at2759"/>
<dbReference type="FunFam" id="2.20.25.80:FF:000004">
    <property type="entry name" value="WRKY transcription factor 65"/>
    <property type="match status" value="1"/>
</dbReference>
<dbReference type="Gene3D" id="2.20.25.80">
    <property type="entry name" value="WRKY domain"/>
    <property type="match status" value="1"/>
</dbReference>
<evidence type="ECO:0000256" key="6">
    <source>
        <dbReference type="SAM" id="MobiDB-lite"/>
    </source>
</evidence>
<evidence type="ECO:0000256" key="5">
    <source>
        <dbReference type="ARBA" id="ARBA00023242"/>
    </source>
</evidence>
<feature type="compositionally biased region" description="Polar residues" evidence="6">
    <location>
        <begin position="144"/>
        <end position="177"/>
    </location>
</feature>
<evidence type="ECO:0000313" key="9">
    <source>
        <dbReference type="Proteomes" id="UP000825935"/>
    </source>
</evidence>
<dbReference type="PROSITE" id="PS50811">
    <property type="entry name" value="WRKY"/>
    <property type="match status" value="1"/>
</dbReference>
<feature type="domain" description="WRKY" evidence="7">
    <location>
        <begin position="404"/>
        <end position="470"/>
    </location>
</feature>
<sequence length="477" mass="50723">MATGTLDYHSFMKMDRDIDVQEAALAGLEGMQRLIHLLSQQQRPQSEECTSVADATVSEFKKVVSLLGRSGHARFRKGPHAACASNGAVHAFSDTLMESPTSCSSEGGGAASDSDSGSGNTLFRPQPIAAVAAPQIAKQLRSFSPSSLSGEAPNVSPNTAFSPVIASSSHPNVSTPSCPQPSARPETHAIGEVSSFLPAKASVKSSQGIFGNPASLYGGILSVSQAPAHSQPFVVNPHNRSSGCALTTTSIYRCETPIFALPLQQFFFDSANALAASGSSEKVAKPEVTQPMVFSTQCVPEAPVTVKRENMTSSCQRPLSVATSSFMSSLSLDGSVTNSKQLTFQPALPQGGSSGRPPISSLKKKCSGRSEDGGKCNSSGKCHCSKRRKPRNRTVIRVPAISLKMADIPVDEYSWRKYGQKPIKGSPHPRGYYKCSTVRGCPARKHVERALDDSNILVVTYEGEHNHPQLLSEMVKE</sequence>
<proteinExistence type="predicted"/>
<dbReference type="InterPro" id="IPR018872">
    <property type="entry name" value="Zn-cluster-dom"/>
</dbReference>
<dbReference type="Proteomes" id="UP000825935">
    <property type="component" value="Chromosome 15"/>
</dbReference>
<dbReference type="GO" id="GO:0003700">
    <property type="term" value="F:DNA-binding transcription factor activity"/>
    <property type="evidence" value="ECO:0007669"/>
    <property type="project" value="InterPro"/>
</dbReference>
<evidence type="ECO:0000256" key="1">
    <source>
        <dbReference type="ARBA" id="ARBA00004123"/>
    </source>
</evidence>
<dbReference type="SUPFAM" id="SSF118290">
    <property type="entry name" value="WRKY DNA-binding domain"/>
    <property type="match status" value="1"/>
</dbReference>
<keyword evidence="2" id="KW-0805">Transcription regulation</keyword>
<keyword evidence="9" id="KW-1185">Reference proteome</keyword>
<dbReference type="Pfam" id="PF10533">
    <property type="entry name" value="Plant_zn_clust"/>
    <property type="match status" value="1"/>
</dbReference>
<dbReference type="GO" id="GO:0005634">
    <property type="term" value="C:nucleus"/>
    <property type="evidence" value="ECO:0007669"/>
    <property type="project" value="UniProtKB-SubCell"/>
</dbReference>
<dbReference type="Pfam" id="PF03106">
    <property type="entry name" value="WRKY"/>
    <property type="match status" value="1"/>
</dbReference>
<keyword evidence="4" id="KW-0804">Transcription</keyword>
<dbReference type="SMART" id="SM00774">
    <property type="entry name" value="WRKY"/>
    <property type="match status" value="1"/>
</dbReference>
<dbReference type="InterPro" id="IPR036576">
    <property type="entry name" value="WRKY_dom_sf"/>
</dbReference>
<keyword evidence="3" id="KW-0238">DNA-binding</keyword>
<feature type="region of interest" description="Disordered" evidence="6">
    <location>
        <begin position="144"/>
        <end position="186"/>
    </location>
</feature>
<feature type="compositionally biased region" description="Low complexity" evidence="6">
    <location>
        <begin position="111"/>
        <end position="123"/>
    </location>
</feature>
<dbReference type="OMA" id="PTGRCHC"/>
<keyword evidence="5" id="KW-0539">Nucleus</keyword>
<dbReference type="EMBL" id="CM035420">
    <property type="protein sequence ID" value="KAH7405577.1"/>
    <property type="molecule type" value="Genomic_DNA"/>
</dbReference>
<evidence type="ECO:0000256" key="2">
    <source>
        <dbReference type="ARBA" id="ARBA00023015"/>
    </source>
</evidence>
<dbReference type="InterPro" id="IPR044810">
    <property type="entry name" value="WRKY_plant"/>
</dbReference>
<gene>
    <name evidence="8" type="ORF">KP509_15G076400</name>
</gene>
<dbReference type="PANTHER" id="PTHR31282">
    <property type="entry name" value="WRKY TRANSCRIPTION FACTOR 21-RELATED"/>
    <property type="match status" value="1"/>
</dbReference>
<accession>A0A8T2T8R0</accession>
<dbReference type="InterPro" id="IPR003657">
    <property type="entry name" value="WRKY_dom"/>
</dbReference>
<feature type="region of interest" description="Disordered" evidence="6">
    <location>
        <begin position="98"/>
        <end position="123"/>
    </location>
</feature>
<organism evidence="8 9">
    <name type="scientific">Ceratopteris richardii</name>
    <name type="common">Triangle waterfern</name>
    <dbReference type="NCBI Taxonomy" id="49495"/>
    <lineage>
        <taxon>Eukaryota</taxon>
        <taxon>Viridiplantae</taxon>
        <taxon>Streptophyta</taxon>
        <taxon>Embryophyta</taxon>
        <taxon>Tracheophyta</taxon>
        <taxon>Polypodiopsida</taxon>
        <taxon>Polypodiidae</taxon>
        <taxon>Polypodiales</taxon>
        <taxon>Pteridineae</taxon>
        <taxon>Pteridaceae</taxon>
        <taxon>Parkerioideae</taxon>
        <taxon>Ceratopteris</taxon>
    </lineage>
</organism>
<evidence type="ECO:0000259" key="7">
    <source>
        <dbReference type="PROSITE" id="PS50811"/>
    </source>
</evidence>
<feature type="region of interest" description="Disordered" evidence="6">
    <location>
        <begin position="344"/>
        <end position="389"/>
    </location>
</feature>
<dbReference type="AlphaFoldDB" id="A0A8T2T8R0"/>
<evidence type="ECO:0000313" key="8">
    <source>
        <dbReference type="EMBL" id="KAH7405577.1"/>
    </source>
</evidence>
<comment type="subcellular location">
    <subcellularLocation>
        <location evidence="1">Nucleus</location>
    </subcellularLocation>
</comment>
<evidence type="ECO:0000256" key="3">
    <source>
        <dbReference type="ARBA" id="ARBA00023125"/>
    </source>
</evidence>
<comment type="caution">
    <text evidence="8">The sequence shown here is derived from an EMBL/GenBank/DDBJ whole genome shotgun (WGS) entry which is preliminary data.</text>
</comment>
<dbReference type="GO" id="GO:0043565">
    <property type="term" value="F:sequence-specific DNA binding"/>
    <property type="evidence" value="ECO:0007669"/>
    <property type="project" value="InterPro"/>
</dbReference>
<reference evidence="8" key="1">
    <citation type="submission" date="2021-08" db="EMBL/GenBank/DDBJ databases">
        <title>WGS assembly of Ceratopteris richardii.</title>
        <authorList>
            <person name="Marchant D.B."/>
            <person name="Chen G."/>
            <person name="Jenkins J."/>
            <person name="Shu S."/>
            <person name="Leebens-Mack J."/>
            <person name="Grimwood J."/>
            <person name="Schmutz J."/>
            <person name="Soltis P."/>
            <person name="Soltis D."/>
            <person name="Chen Z.-H."/>
        </authorList>
    </citation>
    <scope>NUCLEOTIDE SEQUENCE</scope>
    <source>
        <strain evidence="8">Whitten #5841</strain>
        <tissue evidence="8">Leaf</tissue>
    </source>
</reference>
<protein>
    <recommendedName>
        <fullName evidence="7">WRKY domain-containing protein</fullName>
    </recommendedName>
</protein>